<organism evidence="1 2">
    <name type="scientific">Methanococcoides cohabitans</name>
    <dbReference type="NCBI Taxonomy" id="3136559"/>
    <lineage>
        <taxon>Archaea</taxon>
        <taxon>Methanobacteriati</taxon>
        <taxon>Methanobacteriota</taxon>
        <taxon>Stenosarchaea group</taxon>
        <taxon>Methanomicrobia</taxon>
        <taxon>Methanosarcinales</taxon>
        <taxon>Methanosarcinaceae</taxon>
        <taxon>Methanococcoides</taxon>
    </lineage>
</organism>
<evidence type="ECO:0000313" key="1">
    <source>
        <dbReference type="EMBL" id="MEL4305833.1"/>
    </source>
</evidence>
<protein>
    <submittedName>
        <fullName evidence="1">WD40 repeat domain-containing protein</fullName>
    </submittedName>
</protein>
<dbReference type="RefSeq" id="WP_342127458.1">
    <property type="nucleotide sequence ID" value="NZ_JBCAUS010000006.1"/>
</dbReference>
<dbReference type="SUPFAM" id="SSF50998">
    <property type="entry name" value="Quinoprotein alcohol dehydrogenase-like"/>
    <property type="match status" value="1"/>
</dbReference>
<name>A0ABU9KVP4_9EURY</name>
<evidence type="ECO:0000313" key="2">
    <source>
        <dbReference type="Proteomes" id="UP001396646"/>
    </source>
</evidence>
<dbReference type="PANTHER" id="PTHR42754:SF1">
    <property type="entry name" value="LIPOPROTEIN"/>
    <property type="match status" value="1"/>
</dbReference>
<dbReference type="Proteomes" id="UP001396646">
    <property type="component" value="Unassembled WGS sequence"/>
</dbReference>
<dbReference type="PANTHER" id="PTHR42754">
    <property type="entry name" value="ENDOGLUCANASE"/>
    <property type="match status" value="1"/>
</dbReference>
<dbReference type="InterPro" id="IPR011047">
    <property type="entry name" value="Quinoprotein_ADH-like_sf"/>
</dbReference>
<proteinExistence type="predicted"/>
<sequence length="319" mass="34997">MVRTDLIPVMKACIFTCVLFLVFSAGIASGEMEQSDDEGWVQIFFENSNVWAGGYSVQQTSDGGYVITGYYKSWPESFVNESDYEDQVVEGACLIKTYSNGTLQWFRVFDADYDTFPNAARSVQQTSDGGYVMVGSYVDDSLDVWLIKTDAQGTKEWDKTFGGSGKQVGYDVKQTSDGGYIVTGTTSYGQNIYLLKTDADGNEEWEKIFGGSKFASGRSVLQTSDGGYILTGDNWLIKTDPEGNEEWNTTSFGGRSICQAPDGGYVIAVDSYDVEIIKIDHAGNEEWTRTFDDFGSGSCNDVQGTFDGGYILTGSYYAG</sequence>
<comment type="caution">
    <text evidence="1">The sequence shown here is derived from an EMBL/GenBank/DDBJ whole genome shotgun (WGS) entry which is preliminary data.</text>
</comment>
<dbReference type="EMBL" id="JBCAUS010000006">
    <property type="protein sequence ID" value="MEL4305833.1"/>
    <property type="molecule type" value="Genomic_DNA"/>
</dbReference>
<gene>
    <name evidence="1" type="ORF">WOA13_08380</name>
</gene>
<keyword evidence="2" id="KW-1185">Reference proteome</keyword>
<reference evidence="1 2" key="1">
    <citation type="submission" date="2024-04" db="EMBL/GenBank/DDBJ databases">
        <title>Methanococcoides sp. LMO-2.</title>
        <authorList>
            <person name="Liang L."/>
        </authorList>
    </citation>
    <scope>NUCLEOTIDE SEQUENCE [LARGE SCALE GENOMIC DNA]</scope>
    <source>
        <strain evidence="1 2">LMO-2</strain>
    </source>
</reference>
<accession>A0ABU9KVP4</accession>